<dbReference type="KEGG" id="crq:GCK72_004418"/>
<evidence type="ECO:0000313" key="2">
    <source>
        <dbReference type="Proteomes" id="UP000483820"/>
    </source>
</evidence>
<accession>A0A6A5H9G8</accession>
<dbReference type="GeneID" id="78773888"/>
<dbReference type="EMBL" id="WUAV01000002">
    <property type="protein sequence ID" value="KAF1764470.1"/>
    <property type="molecule type" value="Genomic_DNA"/>
</dbReference>
<gene>
    <name evidence="1" type="ORF">GCK72_004418</name>
</gene>
<reference evidence="1 2" key="1">
    <citation type="submission" date="2019-12" db="EMBL/GenBank/DDBJ databases">
        <title>Chromosome-level assembly of the Caenorhabditis remanei genome.</title>
        <authorList>
            <person name="Teterina A.A."/>
            <person name="Willis J.H."/>
            <person name="Phillips P.C."/>
        </authorList>
    </citation>
    <scope>NUCLEOTIDE SEQUENCE [LARGE SCALE GENOMIC DNA]</scope>
    <source>
        <strain evidence="1 2">PX506</strain>
        <tissue evidence="1">Whole organism</tissue>
    </source>
</reference>
<dbReference type="RefSeq" id="XP_053588863.1">
    <property type="nucleotide sequence ID" value="XM_053724669.1"/>
</dbReference>
<dbReference type="Proteomes" id="UP000483820">
    <property type="component" value="Chromosome II"/>
</dbReference>
<dbReference type="AlphaFoldDB" id="A0A6A5H9G8"/>
<sequence>MSQKEKTSDNKYFTVQGLKEHLQKRNQEFDSILDCGLYRMNKEITSLLAVYDYLTPEEITTRFYQLTIVQAQKARNQKRQGSEARRRSFCWRHLWNKLKFWNIRTSKKSEGK</sequence>
<name>A0A6A5H9G8_CAERE</name>
<proteinExistence type="predicted"/>
<protein>
    <submittedName>
        <fullName evidence="1">Uncharacterized protein</fullName>
    </submittedName>
</protein>
<evidence type="ECO:0000313" key="1">
    <source>
        <dbReference type="EMBL" id="KAF1764470.1"/>
    </source>
</evidence>
<dbReference type="CTD" id="78773888"/>
<organism evidence="1 2">
    <name type="scientific">Caenorhabditis remanei</name>
    <name type="common">Caenorhabditis vulgaris</name>
    <dbReference type="NCBI Taxonomy" id="31234"/>
    <lineage>
        <taxon>Eukaryota</taxon>
        <taxon>Metazoa</taxon>
        <taxon>Ecdysozoa</taxon>
        <taxon>Nematoda</taxon>
        <taxon>Chromadorea</taxon>
        <taxon>Rhabditida</taxon>
        <taxon>Rhabditina</taxon>
        <taxon>Rhabditomorpha</taxon>
        <taxon>Rhabditoidea</taxon>
        <taxon>Rhabditidae</taxon>
        <taxon>Peloderinae</taxon>
        <taxon>Caenorhabditis</taxon>
    </lineage>
</organism>
<comment type="caution">
    <text evidence="1">The sequence shown here is derived from an EMBL/GenBank/DDBJ whole genome shotgun (WGS) entry which is preliminary data.</text>
</comment>